<protein>
    <recommendedName>
        <fullName evidence="3">Outer membrane protein beta-barrel domain-containing protein</fullName>
    </recommendedName>
</protein>
<sequence length="214" mass="23817">MFAEEKKEKHHEDPTKIVTKLGIGYNGDATFSGSIGLDEARMLNGRVNHDGSEWSVGGSWLFDIGILNFYFGRNTYDDDSHNTSYSVGTFIPLSYFGFTPGGWQIFATGGYSYNDGEVRDEFDPIAGDYVFRPQSSHGGYLGAFAFKPLTEHWSVMTFGGAGLGSDDYSNYWIGGGVSYKINDHHSLNTFAMYSDSSIYDSDSKLGVNYKYEFK</sequence>
<reference evidence="1 2" key="2">
    <citation type="submission" date="2015-01" db="EMBL/GenBank/DDBJ databases">
        <authorList>
            <consortium name="NBRP consortium"/>
            <person name="Sawabe T."/>
            <person name="Meirelles P."/>
            <person name="Feng G."/>
            <person name="Sayaka M."/>
            <person name="Hattori M."/>
            <person name="Ohkuma M."/>
        </authorList>
    </citation>
    <scope>NUCLEOTIDE SEQUENCE [LARGE SCALE GENOMIC DNA]</scope>
    <source>
        <strain evidence="2">JCM 19231</strain>
    </source>
</reference>
<organism evidence="1 2">
    <name type="scientific">Vibrio ishigakensis</name>
    <dbReference type="NCBI Taxonomy" id="1481914"/>
    <lineage>
        <taxon>Bacteria</taxon>
        <taxon>Pseudomonadati</taxon>
        <taxon>Pseudomonadota</taxon>
        <taxon>Gammaproteobacteria</taxon>
        <taxon>Vibrionales</taxon>
        <taxon>Vibrionaceae</taxon>
        <taxon>Vibrio</taxon>
    </lineage>
</organism>
<gene>
    <name evidence="1" type="ORF">JCM19231_3902</name>
</gene>
<evidence type="ECO:0000313" key="1">
    <source>
        <dbReference type="EMBL" id="GAM55821.1"/>
    </source>
</evidence>
<name>A0A0B8NPA0_9VIBR</name>
<dbReference type="EMBL" id="BBRZ01000019">
    <property type="protein sequence ID" value="GAM55821.1"/>
    <property type="molecule type" value="Genomic_DNA"/>
</dbReference>
<dbReference type="InterPro" id="IPR011250">
    <property type="entry name" value="OMP/PagP_B-barrel"/>
</dbReference>
<dbReference type="AlphaFoldDB" id="A0A0B8NPA0"/>
<accession>A0A0B8NPA0</accession>
<comment type="caution">
    <text evidence="1">The sequence shown here is derived from an EMBL/GenBank/DDBJ whole genome shotgun (WGS) entry which is preliminary data.</text>
</comment>
<dbReference type="SUPFAM" id="SSF56925">
    <property type="entry name" value="OMPA-like"/>
    <property type="match status" value="1"/>
</dbReference>
<reference evidence="1 2" key="1">
    <citation type="submission" date="2015-01" db="EMBL/GenBank/DDBJ databases">
        <title>Vibrio sp. C1 JCM 19231 whole genome shotgun sequence.</title>
        <authorList>
            <person name="Sawabe T."/>
            <person name="Meirelles P."/>
            <person name="Feng G."/>
            <person name="Sayaka M."/>
            <person name="Hattori M."/>
            <person name="Ohkuma M."/>
        </authorList>
    </citation>
    <scope>NUCLEOTIDE SEQUENCE [LARGE SCALE GENOMIC DNA]</scope>
    <source>
        <strain evidence="2">JCM 19231</strain>
    </source>
</reference>
<keyword evidence="2" id="KW-1185">Reference proteome</keyword>
<dbReference type="Proteomes" id="UP000031671">
    <property type="component" value="Unassembled WGS sequence"/>
</dbReference>
<evidence type="ECO:0008006" key="3">
    <source>
        <dbReference type="Google" id="ProtNLM"/>
    </source>
</evidence>
<dbReference type="RefSeq" id="WP_261836092.1">
    <property type="nucleotide sequence ID" value="NZ_AP024882.1"/>
</dbReference>
<evidence type="ECO:0000313" key="2">
    <source>
        <dbReference type="Proteomes" id="UP000031671"/>
    </source>
</evidence>
<proteinExistence type="predicted"/>